<dbReference type="InterPro" id="IPR039935">
    <property type="entry name" value="YML079W-like"/>
</dbReference>
<dbReference type="InterPro" id="IPR009327">
    <property type="entry name" value="Cupin_DUF985"/>
</dbReference>
<dbReference type="PANTHER" id="PTHR33387">
    <property type="entry name" value="RMLC-LIKE JELLY ROLL FOLD PROTEIN"/>
    <property type="match status" value="1"/>
</dbReference>
<dbReference type="CDD" id="cd06121">
    <property type="entry name" value="cupin_YML079wp"/>
    <property type="match status" value="1"/>
</dbReference>
<dbReference type="OrthoDB" id="6614653at2759"/>
<dbReference type="InterPro" id="IPR014710">
    <property type="entry name" value="RmlC-like_jellyroll"/>
</dbReference>
<gene>
    <name evidence="2" type="ORF">D9611_011444</name>
</gene>
<protein>
    <recommendedName>
        <fullName evidence="1">DUF985 domain-containing protein</fullName>
    </recommendedName>
</protein>
<dbReference type="Gene3D" id="2.60.120.10">
    <property type="entry name" value="Jelly Rolls"/>
    <property type="match status" value="1"/>
</dbReference>
<dbReference type="AlphaFoldDB" id="A0A8H5CED1"/>
<sequence length="187" mass="20873">MAATSSRLIASLELEKHPEGGYFKVTDVQDKKVPSPFAGDAPRLLATTIYYLLSHDRPKGFIHMNKSLIYHALHQGRAQYTLITPSSVPGQPPKIEKHIIGPNEAADENRFLLVGTGVWKMSQLLDEDTESATTEEAKDKVNCLITEVVVPGFDWEDHNYLTKEGLEELFAGDAKAIEEFGQYLKDE</sequence>
<name>A0A8H5CED1_9AGAR</name>
<dbReference type="PANTHER" id="PTHR33387:SF3">
    <property type="entry name" value="DUF985 DOMAIN-CONTAINING PROTEIN"/>
    <property type="match status" value="1"/>
</dbReference>
<evidence type="ECO:0000313" key="3">
    <source>
        <dbReference type="Proteomes" id="UP000541558"/>
    </source>
</evidence>
<evidence type="ECO:0000313" key="2">
    <source>
        <dbReference type="EMBL" id="KAF5339526.1"/>
    </source>
</evidence>
<dbReference type="SUPFAM" id="SSF51182">
    <property type="entry name" value="RmlC-like cupins"/>
    <property type="match status" value="1"/>
</dbReference>
<comment type="caution">
    <text evidence="2">The sequence shown here is derived from an EMBL/GenBank/DDBJ whole genome shotgun (WGS) entry which is preliminary data.</text>
</comment>
<dbReference type="Pfam" id="PF06172">
    <property type="entry name" value="Cupin_5"/>
    <property type="match status" value="1"/>
</dbReference>
<reference evidence="2 3" key="1">
    <citation type="journal article" date="2020" name="ISME J.">
        <title>Uncovering the hidden diversity of litter-decomposition mechanisms in mushroom-forming fungi.</title>
        <authorList>
            <person name="Floudas D."/>
            <person name="Bentzer J."/>
            <person name="Ahren D."/>
            <person name="Johansson T."/>
            <person name="Persson P."/>
            <person name="Tunlid A."/>
        </authorList>
    </citation>
    <scope>NUCLEOTIDE SEQUENCE [LARGE SCALE GENOMIC DNA]</scope>
    <source>
        <strain evidence="2 3">CBS 175.51</strain>
    </source>
</reference>
<dbReference type="Proteomes" id="UP000541558">
    <property type="component" value="Unassembled WGS sequence"/>
</dbReference>
<evidence type="ECO:0000259" key="1">
    <source>
        <dbReference type="Pfam" id="PF06172"/>
    </source>
</evidence>
<keyword evidence="3" id="KW-1185">Reference proteome</keyword>
<accession>A0A8H5CED1</accession>
<proteinExistence type="predicted"/>
<organism evidence="2 3">
    <name type="scientific">Ephemerocybe angulata</name>
    <dbReference type="NCBI Taxonomy" id="980116"/>
    <lineage>
        <taxon>Eukaryota</taxon>
        <taxon>Fungi</taxon>
        <taxon>Dikarya</taxon>
        <taxon>Basidiomycota</taxon>
        <taxon>Agaricomycotina</taxon>
        <taxon>Agaricomycetes</taxon>
        <taxon>Agaricomycetidae</taxon>
        <taxon>Agaricales</taxon>
        <taxon>Agaricineae</taxon>
        <taxon>Psathyrellaceae</taxon>
        <taxon>Ephemerocybe</taxon>
    </lineage>
</organism>
<feature type="domain" description="DUF985" evidence="1">
    <location>
        <begin position="7"/>
        <end position="159"/>
    </location>
</feature>
<dbReference type="EMBL" id="JAACJK010000007">
    <property type="protein sequence ID" value="KAF5339526.1"/>
    <property type="molecule type" value="Genomic_DNA"/>
</dbReference>
<dbReference type="InterPro" id="IPR011051">
    <property type="entry name" value="RmlC_Cupin_sf"/>
</dbReference>